<dbReference type="Proteomes" id="UP000324222">
    <property type="component" value="Unassembled WGS sequence"/>
</dbReference>
<name>A0A5B7GJB0_PORTR</name>
<proteinExistence type="predicted"/>
<accession>A0A5B7GJB0</accession>
<gene>
    <name evidence="1" type="ORF">E2C01_051112</name>
</gene>
<dbReference type="AlphaFoldDB" id="A0A5B7GJB0"/>
<evidence type="ECO:0000313" key="1">
    <source>
        <dbReference type="EMBL" id="MPC57138.1"/>
    </source>
</evidence>
<dbReference type="EMBL" id="VSRR010014534">
    <property type="protein sequence ID" value="MPC57138.1"/>
    <property type="molecule type" value="Genomic_DNA"/>
</dbReference>
<sequence>MRSYVAYNRMSVFSIAVFTPVAKQLVLCQLRRAHAEHVPQSQADFSCYGHDHTGRDAWRDIGCGGGGLT</sequence>
<reference evidence="1 2" key="1">
    <citation type="submission" date="2019-05" db="EMBL/GenBank/DDBJ databases">
        <title>Another draft genome of Portunus trituberculatus and its Hox gene families provides insights of decapod evolution.</title>
        <authorList>
            <person name="Jeong J.-H."/>
            <person name="Song I."/>
            <person name="Kim S."/>
            <person name="Choi T."/>
            <person name="Kim D."/>
            <person name="Ryu S."/>
            <person name="Kim W."/>
        </authorList>
    </citation>
    <scope>NUCLEOTIDE SEQUENCE [LARGE SCALE GENOMIC DNA]</scope>
    <source>
        <tissue evidence="1">Muscle</tissue>
    </source>
</reference>
<protein>
    <submittedName>
        <fullName evidence="1">Uncharacterized protein</fullName>
    </submittedName>
</protein>
<comment type="caution">
    <text evidence="1">The sequence shown here is derived from an EMBL/GenBank/DDBJ whole genome shotgun (WGS) entry which is preliminary data.</text>
</comment>
<organism evidence="1 2">
    <name type="scientific">Portunus trituberculatus</name>
    <name type="common">Swimming crab</name>
    <name type="synonym">Neptunus trituberculatus</name>
    <dbReference type="NCBI Taxonomy" id="210409"/>
    <lineage>
        <taxon>Eukaryota</taxon>
        <taxon>Metazoa</taxon>
        <taxon>Ecdysozoa</taxon>
        <taxon>Arthropoda</taxon>
        <taxon>Crustacea</taxon>
        <taxon>Multicrustacea</taxon>
        <taxon>Malacostraca</taxon>
        <taxon>Eumalacostraca</taxon>
        <taxon>Eucarida</taxon>
        <taxon>Decapoda</taxon>
        <taxon>Pleocyemata</taxon>
        <taxon>Brachyura</taxon>
        <taxon>Eubrachyura</taxon>
        <taxon>Portunoidea</taxon>
        <taxon>Portunidae</taxon>
        <taxon>Portuninae</taxon>
        <taxon>Portunus</taxon>
    </lineage>
</organism>
<keyword evidence="2" id="KW-1185">Reference proteome</keyword>
<evidence type="ECO:0000313" key="2">
    <source>
        <dbReference type="Proteomes" id="UP000324222"/>
    </source>
</evidence>